<dbReference type="HOGENOM" id="CLU_1781124_0_0_1"/>
<dbReference type="PANTHER" id="PTHR40866:SF1">
    <property type="entry name" value="BED-TYPE DOMAIN-CONTAINING PROTEIN"/>
    <property type="match status" value="1"/>
</dbReference>
<gene>
    <name evidence="1" type="ORF">F443_03841</name>
</gene>
<comment type="caution">
    <text evidence="1">The sequence shown here is derived from an EMBL/GenBank/DDBJ whole genome shotgun (WGS) entry which is preliminary data.</text>
</comment>
<protein>
    <submittedName>
        <fullName evidence="1">Uncharacterized protein</fullName>
    </submittedName>
</protein>
<dbReference type="EMBL" id="ANIZ01000705">
    <property type="protein sequence ID" value="ETI53163.1"/>
    <property type="molecule type" value="Genomic_DNA"/>
</dbReference>
<evidence type="ECO:0000313" key="1">
    <source>
        <dbReference type="EMBL" id="ETI53163.1"/>
    </source>
</evidence>
<evidence type="ECO:0000313" key="2">
    <source>
        <dbReference type="Proteomes" id="UP000018721"/>
    </source>
</evidence>
<dbReference type="OrthoDB" id="111494at2759"/>
<dbReference type="AlphaFoldDB" id="V9FQU7"/>
<dbReference type="PANTHER" id="PTHR40866">
    <property type="entry name" value="BED-TYPE DOMAIN-CONTAINING PROTEIN"/>
    <property type="match status" value="1"/>
</dbReference>
<sequence length="146" mass="16661">MVQRSTKIEPALNSLDHGTLVEYGIQTLLLQKPESERAHELLEVLADFEGVTKTLQRSTLTLSGVRRLFDLVCQRYHQLQPRLSPTATIVNYVGWRLEETSSTQAAQLSLVQQAFKKRKVSKRSLYDDVAFIPRTSNESVKGTFRR</sequence>
<proteinExistence type="predicted"/>
<reference evidence="1 2" key="1">
    <citation type="submission" date="2013-11" db="EMBL/GenBank/DDBJ databases">
        <title>The Genome Sequence of Phytophthora parasitica P1569.</title>
        <authorList>
            <consortium name="The Broad Institute Genomics Platform"/>
            <person name="Russ C."/>
            <person name="Tyler B."/>
            <person name="Panabieres F."/>
            <person name="Shan W."/>
            <person name="Tripathy S."/>
            <person name="Grunwald N."/>
            <person name="Machado M."/>
            <person name="Johnson C.S."/>
            <person name="Arredondo F."/>
            <person name="Hong C."/>
            <person name="Coffey M."/>
            <person name="Young S.K."/>
            <person name="Zeng Q."/>
            <person name="Gargeya S."/>
            <person name="Fitzgerald M."/>
            <person name="Abouelleil A."/>
            <person name="Alvarado L."/>
            <person name="Chapman S.B."/>
            <person name="Gainer-Dewar J."/>
            <person name="Goldberg J."/>
            <person name="Griggs A."/>
            <person name="Gujja S."/>
            <person name="Hansen M."/>
            <person name="Howarth C."/>
            <person name="Imamovic A."/>
            <person name="Ireland A."/>
            <person name="Larimer J."/>
            <person name="McCowan C."/>
            <person name="Murphy C."/>
            <person name="Pearson M."/>
            <person name="Poon T.W."/>
            <person name="Priest M."/>
            <person name="Roberts A."/>
            <person name="Saif S."/>
            <person name="Shea T."/>
            <person name="Sykes S."/>
            <person name="Wortman J."/>
            <person name="Nusbaum C."/>
            <person name="Birren B."/>
        </authorList>
    </citation>
    <scope>NUCLEOTIDE SEQUENCE [LARGE SCALE GENOMIC DNA]</scope>
    <source>
        <strain evidence="1 2">P1569</strain>
    </source>
</reference>
<organism evidence="1 2">
    <name type="scientific">Phytophthora nicotianae P1569</name>
    <dbReference type="NCBI Taxonomy" id="1317065"/>
    <lineage>
        <taxon>Eukaryota</taxon>
        <taxon>Sar</taxon>
        <taxon>Stramenopiles</taxon>
        <taxon>Oomycota</taxon>
        <taxon>Peronosporomycetes</taxon>
        <taxon>Peronosporales</taxon>
        <taxon>Peronosporaceae</taxon>
        <taxon>Phytophthora</taxon>
    </lineage>
</organism>
<accession>V9FQU7</accession>
<keyword evidence="2" id="KW-1185">Reference proteome</keyword>
<dbReference type="Proteomes" id="UP000018721">
    <property type="component" value="Unassembled WGS sequence"/>
</dbReference>
<name>V9FQU7_PHYNI</name>